<dbReference type="EC" id="1.2.7.12" evidence="2"/>
<dbReference type="GO" id="GO:0046914">
    <property type="term" value="F:transition metal ion binding"/>
    <property type="evidence" value="ECO:0007669"/>
    <property type="project" value="InterPro"/>
</dbReference>
<dbReference type="NCBIfam" id="TIGR03122">
    <property type="entry name" value="one_C_dehyd_C"/>
    <property type="match status" value="1"/>
</dbReference>
<comment type="pathway">
    <text evidence="1">One-carbon metabolism; methanogenesis from CO(2); 5,10-methenyl-5,6,7,8-tetrahydromethanopterin from CO(2): step 1/3.</text>
</comment>
<dbReference type="SMR" id="L0KWB0"/>
<dbReference type="HOGENOM" id="CLU_072248_0_0_2"/>
<evidence type="ECO:0000256" key="3">
    <source>
        <dbReference type="ARBA" id="ARBA00048228"/>
    </source>
</evidence>
<dbReference type="InterPro" id="IPR017550">
    <property type="entry name" value="Formylmethanofuran_DH_suC"/>
</dbReference>
<dbReference type="GO" id="GO:0018493">
    <property type="term" value="F:formylmethanofuran dehydrogenase activity"/>
    <property type="evidence" value="ECO:0007669"/>
    <property type="project" value="UniProtKB-EC"/>
</dbReference>
<gene>
    <name evidence="4" type="ordered locus">Metho_0730</name>
</gene>
<evidence type="ECO:0000313" key="5">
    <source>
        <dbReference type="Proteomes" id="UP000010866"/>
    </source>
</evidence>
<dbReference type="OrthoDB" id="106216at2157"/>
<keyword evidence="5" id="KW-1185">Reference proteome</keyword>
<dbReference type="STRING" id="867904.Metho_0730"/>
<sequence length="269" mass="28459">MAEVTLRPKNDIDIMVEAEVITPENFAGKNAKEIGEMVVWQGPKELPISYFFDVQGNGGASAQETTIIVDGDVPRVKRIGQQMTAGKIIIKGNAGMHVGSEMAGGEIVVEGDAESWAGMEMKGGLLHIKGNTKDHVGCAYRGSWHGMTGGRIVIDGNAMNQVGGGISGGEILINGNVDNFCGIRANGGLIVVKGDAFRTVGAEMTNGIIVVGGHISRFTPGFQYEATENDLKFGDVECPGEYKKFAGDYAIPQKVKGVMYVSSEFNGGL</sequence>
<dbReference type="Gene3D" id="2.160.20.60">
    <property type="entry name" value="Glutamate synthase, alpha subunit, C-terminal domain"/>
    <property type="match status" value="2"/>
</dbReference>
<dbReference type="Proteomes" id="UP000010866">
    <property type="component" value="Chromosome"/>
</dbReference>
<protein>
    <recommendedName>
        <fullName evidence="2">formylmethanofuran dehydrogenase</fullName>
        <ecNumber evidence="2">1.2.7.12</ecNumber>
    </recommendedName>
</protein>
<proteinExistence type="predicted"/>
<dbReference type="RefSeq" id="WP_015324148.1">
    <property type="nucleotide sequence ID" value="NC_019977.1"/>
</dbReference>
<dbReference type="PANTHER" id="PTHR39673:SF5">
    <property type="entry name" value="TUNGSTEN-CONTAINING FORMYLMETHANOFURAN DEHYDROGENASE 2 SUBUNIT C"/>
    <property type="match status" value="1"/>
</dbReference>
<accession>L0KWB0</accession>
<dbReference type="InterPro" id="IPR036485">
    <property type="entry name" value="Glu_synth_asu_C_sf"/>
</dbReference>
<evidence type="ECO:0000313" key="4">
    <source>
        <dbReference type="EMBL" id="AGB48980.1"/>
    </source>
</evidence>
<dbReference type="GeneID" id="14407943"/>
<comment type="catalytic activity">
    <reaction evidence="3">
        <text>N-formylmethanofuran + 2 oxidized [2Fe-2S]-[ferredoxin] + H2O = methanofuran + 2 reduced [2Fe-2S]-[ferredoxin] + CO2 + H(+)</text>
        <dbReference type="Rhea" id="RHEA:19841"/>
        <dbReference type="Rhea" id="RHEA-COMP:10000"/>
        <dbReference type="Rhea" id="RHEA-COMP:10001"/>
        <dbReference type="ChEBI" id="CHEBI:15377"/>
        <dbReference type="ChEBI" id="CHEBI:15378"/>
        <dbReference type="ChEBI" id="CHEBI:16526"/>
        <dbReference type="ChEBI" id="CHEBI:33737"/>
        <dbReference type="ChEBI" id="CHEBI:33738"/>
        <dbReference type="ChEBI" id="CHEBI:57727"/>
        <dbReference type="ChEBI" id="CHEBI:58151"/>
        <dbReference type="EC" id="1.2.7.12"/>
    </reaction>
</comment>
<dbReference type="KEGG" id="mhz:Metho_0730"/>
<dbReference type="SUPFAM" id="SSF69336">
    <property type="entry name" value="Alpha subunit of glutamate synthase, C-terminal domain"/>
    <property type="match status" value="1"/>
</dbReference>
<name>L0KWB0_METHD</name>
<reference evidence="5" key="1">
    <citation type="submission" date="2012-02" db="EMBL/GenBank/DDBJ databases">
        <title>Complete sequence of chromosome of Methanomethylovorans hollandica DSM 15978.</title>
        <authorList>
            <person name="Lucas S."/>
            <person name="Copeland A."/>
            <person name="Lapidus A."/>
            <person name="Glavina del Rio T."/>
            <person name="Dalin E."/>
            <person name="Tice H."/>
            <person name="Bruce D."/>
            <person name="Goodwin L."/>
            <person name="Pitluck S."/>
            <person name="Peters L."/>
            <person name="Mikhailova N."/>
            <person name="Held B."/>
            <person name="Kyrpides N."/>
            <person name="Mavromatis K."/>
            <person name="Ivanova N."/>
            <person name="Brettin T."/>
            <person name="Detter J.C."/>
            <person name="Han C."/>
            <person name="Larimer F."/>
            <person name="Land M."/>
            <person name="Hauser L."/>
            <person name="Markowitz V."/>
            <person name="Cheng J.-F."/>
            <person name="Hugenholtz P."/>
            <person name="Woyke T."/>
            <person name="Wu D."/>
            <person name="Spring S."/>
            <person name="Schroeder M."/>
            <person name="Brambilla E."/>
            <person name="Klenk H.-P."/>
            <person name="Eisen J.A."/>
        </authorList>
    </citation>
    <scope>NUCLEOTIDE SEQUENCE [LARGE SCALE GENOMIC DNA]</scope>
    <source>
        <strain evidence="5">DSM 15978 / NBRC 107637 / DMS1</strain>
    </source>
</reference>
<dbReference type="EMBL" id="CP003362">
    <property type="protein sequence ID" value="AGB48980.1"/>
    <property type="molecule type" value="Genomic_DNA"/>
</dbReference>
<evidence type="ECO:0000256" key="2">
    <source>
        <dbReference type="ARBA" id="ARBA00012692"/>
    </source>
</evidence>
<dbReference type="GO" id="GO:0019386">
    <property type="term" value="P:methanogenesis, from carbon dioxide"/>
    <property type="evidence" value="ECO:0007669"/>
    <property type="project" value="UniProtKB-UniPathway"/>
</dbReference>
<dbReference type="PANTHER" id="PTHR39673">
    <property type="entry name" value="TUNGSTEN FORMYLMETHANOFURAN DEHYDROGENASE, SUBUNIT C (FWDC)"/>
    <property type="match status" value="1"/>
</dbReference>
<dbReference type="CDD" id="cd00980">
    <property type="entry name" value="FwdC/FmdC"/>
    <property type="match status" value="1"/>
</dbReference>
<dbReference type="UniPathway" id="UPA00640">
    <property type="reaction ID" value="UER00692"/>
</dbReference>
<organism evidence="4 5">
    <name type="scientific">Methanomethylovorans hollandica (strain DSM 15978 / NBRC 107637 / DMS1)</name>
    <dbReference type="NCBI Taxonomy" id="867904"/>
    <lineage>
        <taxon>Archaea</taxon>
        <taxon>Methanobacteriati</taxon>
        <taxon>Methanobacteriota</taxon>
        <taxon>Stenosarchaea group</taxon>
        <taxon>Methanomicrobia</taxon>
        <taxon>Methanosarcinales</taxon>
        <taxon>Methanosarcinaceae</taxon>
        <taxon>Methanomethylovorans</taxon>
    </lineage>
</organism>
<dbReference type="AlphaFoldDB" id="L0KWB0"/>
<evidence type="ECO:0000256" key="1">
    <source>
        <dbReference type="ARBA" id="ARBA00004830"/>
    </source>
</evidence>